<dbReference type="SUPFAM" id="SSF53335">
    <property type="entry name" value="S-adenosyl-L-methionine-dependent methyltransferases"/>
    <property type="match status" value="1"/>
</dbReference>
<name>A0A9N9MKS5_9CUCU</name>
<dbReference type="EMBL" id="OU892278">
    <property type="protein sequence ID" value="CAG9764391.1"/>
    <property type="molecule type" value="Genomic_DNA"/>
</dbReference>
<sequence>MSKKINYPSADRNKFFILEVLEKYIDKNTPAKMLEVASGTGQQAAYYATKLPNLTIQPSEYAMEMFDSIRAYAEDVPDNRVKDPIKIDAKTGPWEIDNDFDYILNVNMFHVSPFSCSVGFFKYGGQVLKNNGLIFTYGALMIDGVIEPQSNIDFDRNIRARDPSCGLRDIRDLQKLAAENGITLKHMYDLPANNKCCVWVKNG</sequence>
<evidence type="ECO:0000313" key="3">
    <source>
        <dbReference type="Proteomes" id="UP001152799"/>
    </source>
</evidence>
<keyword evidence="3" id="KW-1185">Reference proteome</keyword>
<evidence type="ECO:0000256" key="1">
    <source>
        <dbReference type="ARBA" id="ARBA00008308"/>
    </source>
</evidence>
<dbReference type="Gene3D" id="3.40.50.150">
    <property type="entry name" value="Vaccinia Virus protein VP39"/>
    <property type="match status" value="1"/>
</dbReference>
<reference evidence="2" key="1">
    <citation type="submission" date="2022-01" db="EMBL/GenBank/DDBJ databases">
        <authorList>
            <person name="King R."/>
        </authorList>
    </citation>
    <scope>NUCLEOTIDE SEQUENCE</scope>
</reference>
<dbReference type="PANTHER" id="PTHR20974:SF0">
    <property type="entry name" value="UPF0585 PROTEIN CG18661"/>
    <property type="match status" value="1"/>
</dbReference>
<evidence type="ECO:0000313" key="2">
    <source>
        <dbReference type="EMBL" id="CAG9764391.1"/>
    </source>
</evidence>
<dbReference type="PANTHER" id="PTHR20974">
    <property type="entry name" value="UPF0585 PROTEIN CG18661"/>
    <property type="match status" value="1"/>
</dbReference>
<comment type="similarity">
    <text evidence="1">Belongs to the UPF0585 family.</text>
</comment>
<proteinExistence type="inferred from homology"/>
<protein>
    <recommendedName>
        <fullName evidence="4">Methyltransferase-like 26</fullName>
    </recommendedName>
</protein>
<accession>A0A9N9MKS5</accession>
<dbReference type="InterPro" id="IPR010342">
    <property type="entry name" value="DUF938"/>
</dbReference>
<dbReference type="InterPro" id="IPR029063">
    <property type="entry name" value="SAM-dependent_MTases_sf"/>
</dbReference>
<dbReference type="Pfam" id="PF06080">
    <property type="entry name" value="DUF938"/>
    <property type="match status" value="1"/>
</dbReference>
<evidence type="ECO:0008006" key="4">
    <source>
        <dbReference type="Google" id="ProtNLM"/>
    </source>
</evidence>
<dbReference type="Proteomes" id="UP001152799">
    <property type="component" value="Chromosome 2"/>
</dbReference>
<dbReference type="AlphaFoldDB" id="A0A9N9MKS5"/>
<gene>
    <name evidence="2" type="ORF">CEUTPL_LOCUS5031</name>
</gene>
<dbReference type="OrthoDB" id="10258744at2759"/>
<dbReference type="CDD" id="cd02440">
    <property type="entry name" value="AdoMet_MTases"/>
    <property type="match status" value="1"/>
</dbReference>
<organism evidence="2 3">
    <name type="scientific">Ceutorhynchus assimilis</name>
    <name type="common">cabbage seed weevil</name>
    <dbReference type="NCBI Taxonomy" id="467358"/>
    <lineage>
        <taxon>Eukaryota</taxon>
        <taxon>Metazoa</taxon>
        <taxon>Ecdysozoa</taxon>
        <taxon>Arthropoda</taxon>
        <taxon>Hexapoda</taxon>
        <taxon>Insecta</taxon>
        <taxon>Pterygota</taxon>
        <taxon>Neoptera</taxon>
        <taxon>Endopterygota</taxon>
        <taxon>Coleoptera</taxon>
        <taxon>Polyphaga</taxon>
        <taxon>Cucujiformia</taxon>
        <taxon>Curculionidae</taxon>
        <taxon>Ceutorhynchinae</taxon>
        <taxon>Ceutorhynchus</taxon>
    </lineage>
</organism>